<protein>
    <recommendedName>
        <fullName evidence="7">Solute-binding protein family 3/N-terminal domain-containing protein</fullName>
    </recommendedName>
</protein>
<keyword evidence="6" id="KW-1185">Reference proteome</keyword>
<keyword evidence="1 2" id="KW-0732">Signal</keyword>
<evidence type="ECO:0000313" key="6">
    <source>
        <dbReference type="Proteomes" id="UP000015961"/>
    </source>
</evidence>
<feature type="signal peptide" evidence="2">
    <location>
        <begin position="1"/>
        <end position="18"/>
    </location>
</feature>
<dbReference type="Pfam" id="PF00497">
    <property type="entry name" value="SBP_bac_3"/>
    <property type="match status" value="1"/>
</dbReference>
<dbReference type="PANTHER" id="PTHR35936:SF34">
    <property type="entry name" value="ABC TRANSPORTER EXTRACELLULAR-BINDING PROTEIN YCKB-RELATED"/>
    <property type="match status" value="1"/>
</dbReference>
<dbReference type="InterPro" id="IPR001320">
    <property type="entry name" value="Iontro_rcpt_C"/>
</dbReference>
<gene>
    <name evidence="5" type="ORF">I573_00407</name>
</gene>
<dbReference type="SMART" id="SM00079">
    <property type="entry name" value="PBPe"/>
    <property type="match status" value="1"/>
</dbReference>
<comment type="caution">
    <text evidence="5">The sequence shown here is derived from an EMBL/GenBank/DDBJ whole genome shotgun (WGS) entry which is preliminary data.</text>
</comment>
<dbReference type="PATRIC" id="fig|1140003.3.peg.407"/>
<dbReference type="GO" id="GO:0016020">
    <property type="term" value="C:membrane"/>
    <property type="evidence" value="ECO:0007669"/>
    <property type="project" value="InterPro"/>
</dbReference>
<dbReference type="OrthoDB" id="9775197at2"/>
<dbReference type="GO" id="GO:0015276">
    <property type="term" value="F:ligand-gated monoatomic ion channel activity"/>
    <property type="evidence" value="ECO:0007669"/>
    <property type="project" value="InterPro"/>
</dbReference>
<feature type="domain" description="Solute-binding protein family 3/N-terminal" evidence="3">
    <location>
        <begin position="33"/>
        <end position="261"/>
    </location>
</feature>
<dbReference type="CDD" id="cd00996">
    <property type="entry name" value="PBP2_AatB_like"/>
    <property type="match status" value="1"/>
</dbReference>
<feature type="domain" description="Ionotropic glutamate receptor C-terminal" evidence="4">
    <location>
        <begin position="33"/>
        <end position="260"/>
    </location>
</feature>
<dbReference type="STRING" id="1140003.OMY_00412"/>
<dbReference type="PROSITE" id="PS51257">
    <property type="entry name" value="PROKAR_LIPOPROTEIN"/>
    <property type="match status" value="1"/>
</dbReference>
<evidence type="ECO:0000256" key="1">
    <source>
        <dbReference type="ARBA" id="ARBA00022729"/>
    </source>
</evidence>
<evidence type="ECO:0000256" key="2">
    <source>
        <dbReference type="SAM" id="SignalP"/>
    </source>
</evidence>
<evidence type="ECO:0000259" key="3">
    <source>
        <dbReference type="SMART" id="SM00062"/>
    </source>
</evidence>
<dbReference type="Gene3D" id="3.40.190.10">
    <property type="entry name" value="Periplasmic binding protein-like II"/>
    <property type="match status" value="2"/>
</dbReference>
<dbReference type="SMART" id="SM00062">
    <property type="entry name" value="PBPb"/>
    <property type="match status" value="1"/>
</dbReference>
<reference evidence="5 6" key="1">
    <citation type="submission" date="2013-03" db="EMBL/GenBank/DDBJ databases">
        <title>The Genome Sequence of Enterococcus sulfureus ATCC_49903 (PacBio/Illumina hybrid assembly).</title>
        <authorList>
            <consortium name="The Broad Institute Genomics Platform"/>
            <consortium name="The Broad Institute Genome Sequencing Center for Infectious Disease"/>
            <person name="Earl A."/>
            <person name="Russ C."/>
            <person name="Gilmore M."/>
            <person name="Surin D."/>
            <person name="Walker B."/>
            <person name="Young S."/>
            <person name="Zeng Q."/>
            <person name="Gargeya S."/>
            <person name="Fitzgerald M."/>
            <person name="Haas B."/>
            <person name="Abouelleil A."/>
            <person name="Allen A.W."/>
            <person name="Alvarado L."/>
            <person name="Arachchi H.M."/>
            <person name="Berlin A.M."/>
            <person name="Chapman S.B."/>
            <person name="Gainer-Dewar J."/>
            <person name="Goldberg J."/>
            <person name="Griggs A."/>
            <person name="Gujja S."/>
            <person name="Hansen M."/>
            <person name="Howarth C."/>
            <person name="Imamovic A."/>
            <person name="Ireland A."/>
            <person name="Larimer J."/>
            <person name="McCowan C."/>
            <person name="Murphy C."/>
            <person name="Pearson M."/>
            <person name="Poon T.W."/>
            <person name="Priest M."/>
            <person name="Roberts A."/>
            <person name="Saif S."/>
            <person name="Shea T."/>
            <person name="Sisk P."/>
            <person name="Sykes S."/>
            <person name="Wortman J."/>
            <person name="Nusbaum C."/>
            <person name="Birren B."/>
        </authorList>
    </citation>
    <scope>NUCLEOTIDE SEQUENCE [LARGE SCALE GENOMIC DNA]</scope>
    <source>
        <strain evidence="5 6">ATCC 49903</strain>
    </source>
</reference>
<evidence type="ECO:0000313" key="5">
    <source>
        <dbReference type="EMBL" id="EOT87351.1"/>
    </source>
</evidence>
<dbReference type="eggNOG" id="COG0834">
    <property type="taxonomic scope" value="Bacteria"/>
</dbReference>
<dbReference type="PANTHER" id="PTHR35936">
    <property type="entry name" value="MEMBRANE-BOUND LYTIC MUREIN TRANSGLYCOSYLASE F"/>
    <property type="match status" value="1"/>
</dbReference>
<sequence length="265" mass="29390">MKKWLSLGIIALGLVTLAACGAKKVESGADKDTVKVGLDDTFVPMGFKDDAGKIVGFDVDLANAVFKLTDTKVDFQPIDWSLKETELANGTIDMIWNGYTVNDERKEKVTFSDTYMKNIQVLVTKKSSKIDSIEQMKGKILGAQEGSSGYSVFNDQPKVLKDEVKDQDATLYGSFSEGFLDLENGRIDGLLVDKVYAEYYLKKAGKLDEYNLIKTPYAQEEFAVGVRKDDQALADKINKGIKTLKENGEYEKIVTKWFGADAVND</sequence>
<dbReference type="Proteomes" id="UP000015961">
    <property type="component" value="Unassembled WGS sequence"/>
</dbReference>
<feature type="chain" id="PRO_5038696716" description="Solute-binding protein family 3/N-terminal domain-containing protein" evidence="2">
    <location>
        <begin position="19"/>
        <end position="265"/>
    </location>
</feature>
<organism evidence="5 6">
    <name type="scientific">Enterococcus sulfureus ATCC 49903</name>
    <dbReference type="NCBI Taxonomy" id="1140003"/>
    <lineage>
        <taxon>Bacteria</taxon>
        <taxon>Bacillati</taxon>
        <taxon>Bacillota</taxon>
        <taxon>Bacilli</taxon>
        <taxon>Lactobacillales</taxon>
        <taxon>Enterococcaceae</taxon>
        <taxon>Enterococcus</taxon>
    </lineage>
</organism>
<dbReference type="SUPFAM" id="SSF53850">
    <property type="entry name" value="Periplasmic binding protein-like II"/>
    <property type="match status" value="1"/>
</dbReference>
<evidence type="ECO:0008006" key="7">
    <source>
        <dbReference type="Google" id="ProtNLM"/>
    </source>
</evidence>
<proteinExistence type="predicted"/>
<dbReference type="EMBL" id="ASWO01000001">
    <property type="protein sequence ID" value="EOT87351.1"/>
    <property type="molecule type" value="Genomic_DNA"/>
</dbReference>
<dbReference type="AlphaFoldDB" id="S0KXK0"/>
<name>S0KXK0_9ENTE</name>
<evidence type="ECO:0000259" key="4">
    <source>
        <dbReference type="SMART" id="SM00079"/>
    </source>
</evidence>
<dbReference type="RefSeq" id="WP_016184903.1">
    <property type="nucleotide sequence ID" value="NZ_ASWO01000001.1"/>
</dbReference>
<dbReference type="InterPro" id="IPR001638">
    <property type="entry name" value="Solute-binding_3/MltF_N"/>
</dbReference>
<accession>S0KXK0</accession>